<evidence type="ECO:0000256" key="2">
    <source>
        <dbReference type="SAM" id="SignalP"/>
    </source>
</evidence>
<protein>
    <recommendedName>
        <fullName evidence="5">Osteopetrosis-associated transmembrane protein 1</fullName>
    </recommendedName>
</protein>
<dbReference type="InterPro" id="IPR019172">
    <property type="entry name" value="Osteopetrosis-assoc_TM_1"/>
</dbReference>
<name>A0A8S1HR58_9PELO</name>
<gene>
    <name evidence="3" type="ORF">CAUJ_LOCUS14188</name>
</gene>
<proteinExistence type="predicted"/>
<organism evidence="3 4">
    <name type="scientific">Caenorhabditis auriculariae</name>
    <dbReference type="NCBI Taxonomy" id="2777116"/>
    <lineage>
        <taxon>Eukaryota</taxon>
        <taxon>Metazoa</taxon>
        <taxon>Ecdysozoa</taxon>
        <taxon>Nematoda</taxon>
        <taxon>Chromadorea</taxon>
        <taxon>Rhabditida</taxon>
        <taxon>Rhabditina</taxon>
        <taxon>Rhabditomorpha</taxon>
        <taxon>Rhabditoidea</taxon>
        <taxon>Rhabditidae</taxon>
        <taxon>Peloderinae</taxon>
        <taxon>Caenorhabditis</taxon>
    </lineage>
</organism>
<dbReference type="EMBL" id="CAJGYM010000120">
    <property type="protein sequence ID" value="CAD6198282.1"/>
    <property type="molecule type" value="Genomic_DNA"/>
</dbReference>
<reference evidence="3" key="1">
    <citation type="submission" date="2020-10" db="EMBL/GenBank/DDBJ databases">
        <authorList>
            <person name="Kikuchi T."/>
        </authorList>
    </citation>
    <scope>NUCLEOTIDE SEQUENCE</scope>
    <source>
        <strain evidence="3">NKZ352</strain>
    </source>
</reference>
<keyword evidence="1" id="KW-0812">Transmembrane</keyword>
<feature type="chain" id="PRO_5035823102" description="Osteopetrosis-associated transmembrane protein 1" evidence="2">
    <location>
        <begin position="17"/>
        <end position="311"/>
    </location>
</feature>
<keyword evidence="1" id="KW-1133">Transmembrane helix</keyword>
<evidence type="ECO:0000313" key="4">
    <source>
        <dbReference type="Proteomes" id="UP000835052"/>
    </source>
</evidence>
<dbReference type="PANTHER" id="PTHR15644">
    <property type="entry name" value="OSTEOPETROSIS ASSOCIATED TRANSMEMBRANE PROTEIN 1"/>
    <property type="match status" value="1"/>
</dbReference>
<evidence type="ECO:0000256" key="1">
    <source>
        <dbReference type="SAM" id="Phobius"/>
    </source>
</evidence>
<dbReference type="Pfam" id="PF09777">
    <property type="entry name" value="OSTMP1"/>
    <property type="match status" value="1"/>
</dbReference>
<dbReference type="GO" id="GO:0005829">
    <property type="term" value="C:cytosol"/>
    <property type="evidence" value="ECO:0007669"/>
    <property type="project" value="TreeGrafter"/>
</dbReference>
<evidence type="ECO:0000313" key="3">
    <source>
        <dbReference type="EMBL" id="CAD6198282.1"/>
    </source>
</evidence>
<accession>A0A8S1HR58</accession>
<keyword evidence="2" id="KW-0732">Signal</keyword>
<dbReference type="AlphaFoldDB" id="A0A8S1HR58"/>
<sequence length="311" mass="35957">MFYVFLCFIFFSLTSSEPNTIEMSPTTDDPWDLDGPCQIYVEKFAIVQSEMVRCASNWSIPPKVCTNCFSQYINFKQVEWETKNLNHVFSLDNRTCSQVIYDNYLLSYSTDISVALTQRIWEQSRCDSCLKINWDFEKNSSGVVFNDRTLQFQSKLYDWRNCVVNYTSGDIFEDISNETQICSLCNSTFDDLFNFYWNIYIDPTTDFCVDVETTMNDTLHLWNDVWKCAERQDRNRDLVSVLITLCVLLVLTALFYTATFIQGGGKARNLIRYSRMAPPRGTRSRLLTGSSEAHFGSSYSTVNTFPPISSS</sequence>
<keyword evidence="1" id="KW-0472">Membrane</keyword>
<keyword evidence="4" id="KW-1185">Reference proteome</keyword>
<feature type="signal peptide" evidence="2">
    <location>
        <begin position="1"/>
        <end position="16"/>
    </location>
</feature>
<dbReference type="OrthoDB" id="8021850at2759"/>
<feature type="transmembrane region" description="Helical" evidence="1">
    <location>
        <begin position="238"/>
        <end position="261"/>
    </location>
</feature>
<comment type="caution">
    <text evidence="3">The sequence shown here is derived from an EMBL/GenBank/DDBJ whole genome shotgun (WGS) entry which is preliminary data.</text>
</comment>
<dbReference type="Proteomes" id="UP000835052">
    <property type="component" value="Unassembled WGS sequence"/>
</dbReference>
<dbReference type="PANTHER" id="PTHR15644:SF2">
    <property type="entry name" value="OSTEOPETROSIS-ASSOCIATED TRANSMEMBRANE PROTEIN 1"/>
    <property type="match status" value="1"/>
</dbReference>
<evidence type="ECO:0008006" key="5">
    <source>
        <dbReference type="Google" id="ProtNLM"/>
    </source>
</evidence>